<protein>
    <recommendedName>
        <fullName evidence="9">Carrier domain-containing protein</fullName>
    </recommendedName>
</protein>
<evidence type="ECO:0000313" key="11">
    <source>
        <dbReference type="Proteomes" id="UP000037688"/>
    </source>
</evidence>
<dbReference type="InterPro" id="IPR042099">
    <property type="entry name" value="ANL_N_sf"/>
</dbReference>
<evidence type="ECO:0000256" key="6">
    <source>
        <dbReference type="ARBA" id="ARBA00022737"/>
    </source>
</evidence>
<reference evidence="10 11" key="1">
    <citation type="submission" date="2015-08" db="EMBL/GenBank/DDBJ databases">
        <title>Draft genome sequence of cellulolytic and xylanolytic Paenibacillus sp. A59, isolated from a decaying forest soil from Patagonia, Argentina.</title>
        <authorList>
            <person name="Ghio S."/>
            <person name="Caceres A.M."/>
            <person name="Talia P."/>
            <person name="Grasso D."/>
            <person name="Campos E."/>
        </authorList>
    </citation>
    <scope>NUCLEOTIDE SEQUENCE [LARGE SCALE GENOMIC DNA]</scope>
    <source>
        <strain evidence="10 11">A59</strain>
    </source>
</reference>
<dbReference type="PANTHER" id="PTHR45527">
    <property type="entry name" value="NONRIBOSOMAL PEPTIDE SYNTHETASE"/>
    <property type="match status" value="1"/>
</dbReference>
<evidence type="ECO:0000256" key="2">
    <source>
        <dbReference type="ARBA" id="ARBA00006432"/>
    </source>
</evidence>
<dbReference type="RefSeq" id="WP_053779064.1">
    <property type="nucleotide sequence ID" value="NZ_LITU01000011.1"/>
</dbReference>
<dbReference type="GO" id="GO:0017000">
    <property type="term" value="P:antibiotic biosynthetic process"/>
    <property type="evidence" value="ECO:0007669"/>
    <property type="project" value="UniProtKB-KW"/>
</dbReference>
<keyword evidence="7" id="KW-0045">Antibiotic biosynthesis</keyword>
<dbReference type="InterPro" id="IPR000873">
    <property type="entry name" value="AMP-dep_synth/lig_dom"/>
</dbReference>
<keyword evidence="8" id="KW-0511">Multifunctional enzyme</keyword>
<dbReference type="Gene3D" id="3.40.50.12780">
    <property type="entry name" value="N-terminal domain of ligase-like"/>
    <property type="match status" value="2"/>
</dbReference>
<dbReference type="NCBIfam" id="TIGR01733">
    <property type="entry name" value="AA-adenyl-dom"/>
    <property type="match status" value="3"/>
</dbReference>
<dbReference type="PATRIC" id="fig|1705561.3.peg.1306"/>
<evidence type="ECO:0000256" key="8">
    <source>
        <dbReference type="ARBA" id="ARBA00023268"/>
    </source>
</evidence>
<comment type="similarity">
    <text evidence="2">Belongs to the ATP-dependent AMP-binding enzyme family.</text>
</comment>
<accession>A0A0M9BSV5</accession>
<evidence type="ECO:0000313" key="10">
    <source>
        <dbReference type="EMBL" id="KOY18323.1"/>
    </source>
</evidence>
<dbReference type="GO" id="GO:0005829">
    <property type="term" value="C:cytosol"/>
    <property type="evidence" value="ECO:0007669"/>
    <property type="project" value="TreeGrafter"/>
</dbReference>
<dbReference type="CDD" id="cd05930">
    <property type="entry name" value="A_NRPS"/>
    <property type="match status" value="2"/>
</dbReference>
<dbReference type="PROSITE" id="PS00455">
    <property type="entry name" value="AMP_BINDING"/>
    <property type="match status" value="4"/>
</dbReference>
<dbReference type="Gene3D" id="3.30.300.30">
    <property type="match status" value="4"/>
</dbReference>
<dbReference type="InterPro" id="IPR020845">
    <property type="entry name" value="AMP-binding_CS"/>
</dbReference>
<dbReference type="Gene3D" id="2.30.38.10">
    <property type="entry name" value="Luciferase, Domain 3"/>
    <property type="match status" value="2"/>
</dbReference>
<feature type="domain" description="Carrier" evidence="9">
    <location>
        <begin position="1605"/>
        <end position="1680"/>
    </location>
</feature>
<dbReference type="PANTHER" id="PTHR45527:SF1">
    <property type="entry name" value="FATTY ACID SYNTHASE"/>
    <property type="match status" value="1"/>
</dbReference>
<keyword evidence="5" id="KW-0436">Ligase</keyword>
<dbReference type="SUPFAM" id="SSF47336">
    <property type="entry name" value="ACP-like"/>
    <property type="match status" value="4"/>
</dbReference>
<dbReference type="FunFam" id="3.30.300.30:FF:000015">
    <property type="entry name" value="Nonribosomal peptide synthase SidD"/>
    <property type="match status" value="1"/>
</dbReference>
<dbReference type="InterPro" id="IPR023213">
    <property type="entry name" value="CAT-like_dom_sf"/>
</dbReference>
<dbReference type="Proteomes" id="UP000037688">
    <property type="component" value="Unassembled WGS sequence"/>
</dbReference>
<dbReference type="Gene3D" id="3.30.559.30">
    <property type="entry name" value="Nonribosomal peptide synthetase, condensation domain"/>
    <property type="match status" value="4"/>
</dbReference>
<dbReference type="SUPFAM" id="SSF52777">
    <property type="entry name" value="CoA-dependent acyltransferases"/>
    <property type="match status" value="8"/>
</dbReference>
<dbReference type="SUPFAM" id="SSF56801">
    <property type="entry name" value="Acetyl-CoA synthetase-like"/>
    <property type="match status" value="4"/>
</dbReference>
<dbReference type="NCBIfam" id="NF003417">
    <property type="entry name" value="PRK04813.1"/>
    <property type="match status" value="5"/>
</dbReference>
<dbReference type="InterPro" id="IPR009081">
    <property type="entry name" value="PP-bd_ACP"/>
</dbReference>
<dbReference type="SMART" id="SM00823">
    <property type="entry name" value="PKS_PP"/>
    <property type="match status" value="4"/>
</dbReference>
<dbReference type="Gene3D" id="3.40.50.980">
    <property type="match status" value="4"/>
</dbReference>
<keyword evidence="11" id="KW-1185">Reference proteome</keyword>
<dbReference type="FunFam" id="3.40.50.980:FF:000001">
    <property type="entry name" value="Non-ribosomal peptide synthetase"/>
    <property type="match status" value="3"/>
</dbReference>
<dbReference type="PROSITE" id="PS00012">
    <property type="entry name" value="PHOSPHOPANTETHEINE"/>
    <property type="match status" value="1"/>
</dbReference>
<dbReference type="OrthoDB" id="9765680at2"/>
<evidence type="ECO:0000256" key="3">
    <source>
        <dbReference type="ARBA" id="ARBA00022450"/>
    </source>
</evidence>
<dbReference type="FunFam" id="2.30.38.10:FF:000001">
    <property type="entry name" value="Non-ribosomal peptide synthetase PvdI"/>
    <property type="match status" value="1"/>
</dbReference>
<dbReference type="PROSITE" id="PS50075">
    <property type="entry name" value="CARRIER"/>
    <property type="match status" value="4"/>
</dbReference>
<dbReference type="GO" id="GO:0031177">
    <property type="term" value="F:phosphopantetheine binding"/>
    <property type="evidence" value="ECO:0007669"/>
    <property type="project" value="InterPro"/>
</dbReference>
<organism evidence="10 11">
    <name type="scientific">Paenibacillus xylanivorans</name>
    <dbReference type="NCBI Taxonomy" id="1705561"/>
    <lineage>
        <taxon>Bacteria</taxon>
        <taxon>Bacillati</taxon>
        <taxon>Bacillota</taxon>
        <taxon>Bacilli</taxon>
        <taxon>Bacillales</taxon>
        <taxon>Paenibacillaceae</taxon>
        <taxon>Paenibacillus</taxon>
    </lineage>
</organism>
<comment type="caution">
    <text evidence="10">The sequence shown here is derived from an EMBL/GenBank/DDBJ whole genome shotgun (WGS) entry which is preliminary data.</text>
</comment>
<dbReference type="Pfam" id="PF00501">
    <property type="entry name" value="AMP-binding"/>
    <property type="match status" value="4"/>
</dbReference>
<feature type="domain" description="Carrier" evidence="9">
    <location>
        <begin position="3691"/>
        <end position="3769"/>
    </location>
</feature>
<dbReference type="GO" id="GO:0044550">
    <property type="term" value="P:secondary metabolite biosynthetic process"/>
    <property type="evidence" value="ECO:0007669"/>
    <property type="project" value="TreeGrafter"/>
</dbReference>
<feature type="domain" description="Carrier" evidence="9">
    <location>
        <begin position="2648"/>
        <end position="2723"/>
    </location>
</feature>
<dbReference type="GO" id="GO:0043041">
    <property type="term" value="P:amino acid activation for nonribosomal peptide biosynthetic process"/>
    <property type="evidence" value="ECO:0007669"/>
    <property type="project" value="TreeGrafter"/>
</dbReference>
<evidence type="ECO:0000259" key="9">
    <source>
        <dbReference type="PROSITE" id="PS50075"/>
    </source>
</evidence>
<dbReference type="InterPro" id="IPR025110">
    <property type="entry name" value="AMP-bd_C"/>
</dbReference>
<comment type="cofactor">
    <cofactor evidence="1">
        <name>pantetheine 4'-phosphate</name>
        <dbReference type="ChEBI" id="CHEBI:47942"/>
    </cofactor>
</comment>
<dbReference type="EMBL" id="LITU01000011">
    <property type="protein sequence ID" value="KOY18323.1"/>
    <property type="molecule type" value="Genomic_DNA"/>
</dbReference>
<dbReference type="FunFam" id="3.40.50.980:FF:000002">
    <property type="entry name" value="Enterobactin synthetase component F"/>
    <property type="match status" value="1"/>
</dbReference>
<dbReference type="CDD" id="cd17643">
    <property type="entry name" value="A_NRPS_Cytc1-like"/>
    <property type="match status" value="1"/>
</dbReference>
<name>A0A0M9BSV5_9BACL</name>
<feature type="domain" description="Carrier" evidence="9">
    <location>
        <begin position="575"/>
        <end position="649"/>
    </location>
</feature>
<dbReference type="Pfam" id="PF13193">
    <property type="entry name" value="AMP-binding_C"/>
    <property type="match status" value="2"/>
</dbReference>
<dbReference type="InterPro" id="IPR045851">
    <property type="entry name" value="AMP-bd_C_sf"/>
</dbReference>
<dbReference type="InterPro" id="IPR001242">
    <property type="entry name" value="Condensation_dom"/>
</dbReference>
<keyword evidence="6" id="KW-0677">Repeat</keyword>
<dbReference type="Gene3D" id="3.30.559.10">
    <property type="entry name" value="Chloramphenicol acetyltransferase-like domain"/>
    <property type="match status" value="4"/>
</dbReference>
<dbReference type="Pfam" id="PF00668">
    <property type="entry name" value="Condensation"/>
    <property type="match status" value="4"/>
</dbReference>
<keyword evidence="4" id="KW-0597">Phosphoprotein</keyword>
<evidence type="ECO:0000256" key="5">
    <source>
        <dbReference type="ARBA" id="ARBA00022598"/>
    </source>
</evidence>
<dbReference type="Pfam" id="PF00550">
    <property type="entry name" value="PP-binding"/>
    <property type="match status" value="4"/>
</dbReference>
<evidence type="ECO:0000256" key="1">
    <source>
        <dbReference type="ARBA" id="ARBA00001957"/>
    </source>
</evidence>
<dbReference type="CDD" id="cd19531">
    <property type="entry name" value="LCL_NRPS-like"/>
    <property type="match status" value="4"/>
</dbReference>
<sequence>MSNYRTLSEMILDRRASSKGVAFIENGSNEYHVSYSVLLDRALRVLGDFQRKGFKPGEEVIFQIDDNKRFLEMFWGCLLGGFIPVPVSIGSNDEHRSKLIHIWGILNKPRLLTEEKPFTGLKKFLAENAILLNGIEERAVIVNEIGFSGEQGVVHDASPEEIAFIQFSSGSTGDPKGVTLTHDNLIANVNAIAKGFKVIEGDAYLSWMPLTHDMGLIACHIMPLTANIEQIIMPTSLFIYRPMLWLLKAQQYKATILSSPNFGYQYVLTLFKEEAAKDLDLSAVRLIANGAEPISPSLCERFLEKMKPYHLRETSMFTVYGLAEATVGASFPEVGELFVPLTVDRRQLQVGEQVQKLERGDKNGIDFVETGTAIQDCYIRICDENDRELSDGYVGHIQISGRNVTAGYYNNSEATKKAKTKDGWMITGDLGFKNNGQLVVTGRAKDIIFVNGQNIYPHDLERVTEGVHGIGLNQVAACAVRTNDNFNEKIVLFVIHKGKIENFVNIAFDVKERLSQKMGLEVYGVLPIRKIPKTTSGKIQRFKLAAEFEAGEWDEKFSYIENQISTLQSSQPTEQFSTSTEEKVCKLWTEVMERPVGICDSFWVSGGNSLKAARIVNSLNKEFQVDWNISDLFVHSSIRKIAAALDQENPVQLHKLTACPTDVCLASSAQKRVYLSCQNPGAELAYHLTFSISSSGQWDRQRLHNALELLIMNQESLRTSFEWEQEDLIQRINPTAFIDLEEVFAEEEEWAEIISRFVRPFDLSQSSLMRTLVIHAESMSIAVFDQHHLISDGPSISIFIQELLEIYKGQPIQPLTIQYKDYSQWQQKCLQDSKLITSKEEYWLNEFAGDLPTLRLPEDYPRTTEYRFKGEHYRTFITPEVFEGLDQLAIQTNSSLFMVILAAYHVMLAKWSNQRDIISGILASDRQHQSVEPLIGMFINTLALRTKPDGSLTFNEFINHVRSKMIGALKHVDYPFDRLVEQLDIHYDPTRNPLINTMMVMHNYEIFPSKARALGYETVFYDSNYSKFDLTLTITEQDGGLLADFEYASHLFNRETIERMVRSFEKIIVQAVTNSSVSLSEISILPQKDLECISSINRTEKEIVNPTIVESVRKSWEASPNKPALIFEDNIWTYQDVWEKSLGLATILNKRGIQSGDVTAIMMRRSPEMVVAMLAIILAGAAYVPVDPEFPSERVSYILSDSGARVLLHDGSANSIDYQGEKLMVEDTLSVFKSLKSEEPISIQPSELCYVMYTSGSTGNPKGVMITHDNLANFFTAMDEIIKPEHQDVMLAVTTFSFDISIVELLWTLSKGLTVLIKPEEVRDHFNRYMVHDVTLFQTTPSRLNMLMEDSNSHDYLKSLKTIMVGGEGLPLSLVKKIKQITNARLLNMYGPTETTIWSSYQEIHEDEAIRIGRPIANTEIFVMDLDGNPVPVGVIGEIYIGGDGVASGYFNRAQLTEERFVSSLWSQKGLLYRTGDLGRLGYDGKLECLGRNDSQVKVRGYRVELNEIEQKLSLCLGIRDVAVIHSTDENGDGYLAGFYTSSEPSLDPQLIRSELRKSLPNYMIPTYLTQLSGMPMTPNGKIDRNALIQQSIGRKPTRIQDGFSLQSDTVSRLCGMVAEIIKLEEVRPNDHFFELGGHSLHAARLVSRLNSDFEIKISIMDIFNHPVLSDLVSLIQAESTTARDHINPVVLQPFYHASSAQKRLYILNQRDVNKTSYNMPVMLRIEGQLDHERCKKVFRQLIQRHEAFQTSFQWKNGELVQVISPEINGEMQVLEVSKEMLGRFIKDFVQPFDLSKAPLLRAALLSQSEWSHVLLIDQHHIVSDGTSAGILLREFFELYNDEPLPGLTITYKDYSAWQLEQLSQNNIQKSEDEQYWLQHLAGELPVLHLPMDYPRRMDNEMEGGRVVFHFDKELTDRLYHLASGSNSTLYMILLACYQLFLSKLTSQEDILVGSLVSGRSRSEIEPLIGMFVNTVVIRQTIKPECTFMDHLAEVRTQVLNMYAHQDYPFEELVNKLPTGVRGHESNPIFDTMFILQNMDVGNKGIPNCSVTLDLLDTGSVKFDLMLTAMEQSNGLRFDFEYSSSLFRRVSIGNFVDQFTYLVKQVVHAPEKSLNFFSLFTAEQEQLILNNFNRTKATFPKNVTITEIFEQTAKAFPDKTAVVYEGESLTYARLDGLANRLASTLCEYGLGPDQLAVILLDRSLDMIVSMLAVLKAGGAYVPVDPDYPVDRIQYTLDDSGSRLLITSGSLREGVEFKGAIVDLKKESTHQEQAQGPDVKRAAHHLAYVIYTSGSTGKPKGVLVEHRQVISLMKNDSRLFDFNAQDIWTMFHSYCFDFSVWEIYGALLFGGKLIVVPKEIARDSHRFLKLLQSEKVTILNQTPSAFYYLMQRESIEPACDLNVRTIIFGGEALKPKILKEWKQKYPDIKLINMYGITETTVHVTYKELSPADLEENLSNVGVPLPTLKVYIFDKHGKPSPIGVVGEMYVSGAGVARGYLNREDLTQERFIEDPFEPGMRMYRTGDLAKWLHDGSIEYIGRNDHQVKIRGFRIEIGEIENQLMEIEDIQNVLVIDRSTIQDEKYLAAYFVASRYISSAELHAKLSLMLPHYMVPSRFVQVDAMPLTVNGKIDRAKLPEPLIEHEMDSGDTPADELEERLADIWKSLLGMERINVSTNFFTLGGHSLLATSLSSHISQVFHVSIPLKDLFIRTTVREQAALIRRTASSVPVVIECAEPGDTYPLTSAQKRLYLLHQLEPESTQYNVPGGLEIHGLLDTSLLADAVQRLIERHESLRTSYHMKNGEPVQVIHANVRSSIEFHDLSSATYDIDQFVCPFDLSQTPLIRFTLLNKGSNHHILLMDVHHIAADGASVNLILQDLMGFYNGNPISQPDIHYKDYAVWKGKNQARAEQQSFWLNSFAGELPVLQLPTDHKREVIQTYEGDMVVTRLNSTQRAALIKLTQKTETTLYMLLLACFNVLLSKYASQEDIVVGTPTAGRTQVELEKLVGMFVNTLAIRTFPQESKSFISYLLEVKEHVLNSFEHQAFPFEDLVDLIQVPRDLSRNPLFDVFFAMQNIRFEPVAMRGLEIKRYELAHKISKFDLSLFAIEEDEGIRFEFEYSKKLFNPQTIERMADHFGRLINAITSNPSAAIVDLTMVGETELDFISKAGRGEPSPFKKKDIHQWIEEQVELNPDAPAIVWEDSIVSYMELNRRSNQLAHQLHRLGGGKGEPIGISIDRRPELIVSMLAVLKAGCVYVPLDPGLPMERLAQMASTASVKIIITASETTFPYKEPAWKILNLQSNEYLQQCKHLPDVNPACPADISDLMYIIFTSGSTGVPKGASVYREGFANLLQWYIREFDMNVEDRMLLMTSPSFDLTQKNIYAPLVTGGTLYLLPAGHYDHEAIVSAVSKQRITKLNCTPSAFYPLVAERGNYDLLTSLTQVILGGEPIHKEYLRDWILHDKNRTEIVNTYGPTECTDVTAYHRLTTEDWKSEREVPLGRPIANSQFFILNTALQPVPIGVHGEIYIGGICVGGGYVNDAEKTSERFVANPFGNKHCPVLYRTGDLGRLTSDGRLEYLGRTDHQVKIRGYRIELAEIETQIVWTGEVKEAAVIARKDSSGDNYLCCFVVLGEGSGISTLRSKLSQRLPSYMIPSRFIVLGEMPLTNSGKIDRKTLAEMDTTYTNDQPVKEAPTSDMETWLARQWVELLNIPFESIGLDSNFFELGGHSLKATTLIYRIKQELRASSIQLRDVFTSPTIRELALKLESSAKRRLNEIPKAPLQSTYAVSSAQKRLLLIDHLNDVGTSYNMPNVIRLEGKLEVSKLHKALQSMVSRHEVFRTTFSFEKGMPVQTISDEIDLTLPVISAREEELRSITDAFIQPFDLEHGPLLRAMLVEHNTESYTLLIDMHHIIGDGASFGVLVGELAAFYEGQELGLPLLQYKDYSEWQRGQYRTEAFQAQASYWLNQFQDGGPELSLPTDYPRRNTQRFHGDHTTFRIEASVKEEIDRYLQQEGITLYVYLLSVYKVLLSKYAGQQDLVVGMPIAGRLHPDLENVMGMFVNTLPIRSQVDWNQNFNTYVKALNELALQSYENQEYPFEMLVEKLDLENREGRNPIFDTVFVLQNNEVPYLQLHGLKVTRVELERKTSIFDLKLEAIEMDGELLFIFDYRTDLFRKETVERMVQDFIEIIEITLKDSSLRIKDIELQSLMTVTSNKAQYEDIEFRF</sequence>
<evidence type="ECO:0000256" key="4">
    <source>
        <dbReference type="ARBA" id="ARBA00022553"/>
    </source>
</evidence>
<gene>
    <name evidence="10" type="ORF">AMS66_01025</name>
</gene>
<dbReference type="Gene3D" id="1.10.1200.10">
    <property type="entry name" value="ACP-like"/>
    <property type="match status" value="4"/>
</dbReference>
<keyword evidence="3" id="KW-0596">Phosphopantetheine</keyword>
<dbReference type="GO" id="GO:0008610">
    <property type="term" value="P:lipid biosynthetic process"/>
    <property type="evidence" value="ECO:0007669"/>
    <property type="project" value="UniProtKB-ARBA"/>
</dbReference>
<evidence type="ECO:0000256" key="7">
    <source>
        <dbReference type="ARBA" id="ARBA00023194"/>
    </source>
</evidence>
<proteinExistence type="inferred from homology"/>
<dbReference type="InterPro" id="IPR020806">
    <property type="entry name" value="PKS_PP-bd"/>
</dbReference>
<dbReference type="InterPro" id="IPR036736">
    <property type="entry name" value="ACP-like_sf"/>
</dbReference>
<dbReference type="GO" id="GO:0016874">
    <property type="term" value="F:ligase activity"/>
    <property type="evidence" value="ECO:0007669"/>
    <property type="project" value="UniProtKB-KW"/>
</dbReference>
<dbReference type="InterPro" id="IPR010071">
    <property type="entry name" value="AA_adenyl_dom"/>
</dbReference>
<dbReference type="FunFam" id="3.40.50.12780:FF:000012">
    <property type="entry name" value="Non-ribosomal peptide synthetase"/>
    <property type="match status" value="2"/>
</dbReference>
<dbReference type="InterPro" id="IPR006162">
    <property type="entry name" value="Ppantetheine_attach_site"/>
</dbReference>